<dbReference type="InterPro" id="IPR012349">
    <property type="entry name" value="Split_barrel_FMN-bd"/>
</dbReference>
<dbReference type="PIRSF" id="PIRSF000190">
    <property type="entry name" value="Pyd_amn-ph_oxd"/>
    <property type="match status" value="1"/>
</dbReference>
<feature type="region of interest" description="Disordered" evidence="8">
    <location>
        <begin position="1"/>
        <end position="20"/>
    </location>
</feature>
<feature type="binding site" evidence="6">
    <location>
        <position position="71"/>
    </location>
    <ligand>
        <name>substrate</name>
    </ligand>
</feature>
<keyword evidence="2" id="KW-0285">Flavoprotein</keyword>
<keyword evidence="4 11" id="KW-0560">Oxidoreductase</keyword>
<dbReference type="Gene3D" id="2.30.110.10">
    <property type="entry name" value="Electron Transport, Fmn-binding Protein, Chain A"/>
    <property type="match status" value="1"/>
</dbReference>
<dbReference type="Pfam" id="PF01243">
    <property type="entry name" value="PNPOx_N"/>
    <property type="match status" value="1"/>
</dbReference>
<dbReference type="SUPFAM" id="SSF50475">
    <property type="entry name" value="FMN-binding split barrel"/>
    <property type="match status" value="1"/>
</dbReference>
<dbReference type="STRING" id="1758689.SGUI_1399"/>
<gene>
    <name evidence="11" type="ORF">SGUI_1399</name>
</gene>
<dbReference type="PANTHER" id="PTHR10851">
    <property type="entry name" value="PYRIDOXINE-5-PHOSPHATE OXIDASE"/>
    <property type="match status" value="1"/>
</dbReference>
<feature type="binding site" evidence="6">
    <location>
        <position position="132"/>
    </location>
    <ligand>
        <name>substrate</name>
    </ligand>
</feature>
<sequence>MSGALGGRTDYTGEGILEQDAPEAPLPLVREWFDQALARHEEHGDVPEPAALWVATVDTDGMPDVRAVLMRFLDPGGPGFLTSTDSAKGLQLAANDKVAATLTWAGMFRAVRFRGRAQELPEELVEDYFRSRPYGSRISAHASTQSAPVADRETLERAYQECAQRWPDRGSPDDVPRPETWGGYRIVPERVEVWAGRRDRLHDRLVWERAAQGGLDDPAAWRRSRIQP</sequence>
<feature type="domain" description="Pyridoxamine 5'-phosphate oxidase N-terminal" evidence="9">
    <location>
        <begin position="47"/>
        <end position="163"/>
    </location>
</feature>
<evidence type="ECO:0000256" key="1">
    <source>
        <dbReference type="ARBA" id="ARBA00007301"/>
    </source>
</evidence>
<accession>A0A1B1NBP2</accession>
<dbReference type="EMBL" id="CP014989">
    <property type="protein sequence ID" value="ANS78795.1"/>
    <property type="molecule type" value="Genomic_DNA"/>
</dbReference>
<dbReference type="GO" id="GO:0008615">
    <property type="term" value="P:pyridoxine biosynthetic process"/>
    <property type="evidence" value="ECO:0007669"/>
    <property type="project" value="UniProtKB-UniRule"/>
</dbReference>
<keyword evidence="3 7" id="KW-0288">FMN</keyword>
<dbReference type="Pfam" id="PF10590">
    <property type="entry name" value="PNP_phzG_C"/>
    <property type="match status" value="1"/>
</dbReference>
<feature type="binding site" evidence="7">
    <location>
        <position position="88"/>
    </location>
    <ligand>
        <name>FMN</name>
        <dbReference type="ChEBI" id="CHEBI:58210"/>
    </ligand>
</feature>
<dbReference type="EC" id="1.4.3.5" evidence="5"/>
<organism evidence="11 12">
    <name type="scientific">Serinicoccus hydrothermalis</name>
    <dbReference type="NCBI Taxonomy" id="1758689"/>
    <lineage>
        <taxon>Bacteria</taxon>
        <taxon>Bacillati</taxon>
        <taxon>Actinomycetota</taxon>
        <taxon>Actinomycetes</taxon>
        <taxon>Micrococcales</taxon>
        <taxon>Ornithinimicrobiaceae</taxon>
        <taxon>Serinicoccus</taxon>
    </lineage>
</organism>
<evidence type="ECO:0000256" key="2">
    <source>
        <dbReference type="ARBA" id="ARBA00022630"/>
    </source>
</evidence>
<keyword evidence="12" id="KW-1185">Reference proteome</keyword>
<dbReference type="NCBIfam" id="TIGR00558">
    <property type="entry name" value="pdxH"/>
    <property type="match status" value="1"/>
</dbReference>
<comment type="cofactor">
    <cofactor evidence="7">
        <name>FMN</name>
        <dbReference type="ChEBI" id="CHEBI:58210"/>
    </cofactor>
    <text evidence="7">Binds 1 FMN per subunit.</text>
</comment>
<feature type="binding site" evidence="6">
    <location>
        <position position="136"/>
    </location>
    <ligand>
        <name>substrate</name>
    </ligand>
</feature>
<name>A0A1B1NBP2_9MICO</name>
<evidence type="ECO:0000256" key="3">
    <source>
        <dbReference type="ARBA" id="ARBA00022643"/>
    </source>
</evidence>
<dbReference type="GO" id="GO:0010181">
    <property type="term" value="F:FMN binding"/>
    <property type="evidence" value="ECO:0007669"/>
    <property type="project" value="UniProtKB-UniRule"/>
</dbReference>
<feature type="binding site" evidence="6">
    <location>
        <position position="128"/>
    </location>
    <ligand>
        <name>substrate</name>
    </ligand>
</feature>
<feature type="binding site" evidence="6">
    <location>
        <begin position="200"/>
        <end position="202"/>
    </location>
    <ligand>
        <name>substrate</name>
    </ligand>
</feature>
<dbReference type="AlphaFoldDB" id="A0A1B1NBP2"/>
<reference evidence="11 12" key="1">
    <citation type="submission" date="2016-03" db="EMBL/GenBank/DDBJ databases">
        <title>Shallow-sea hydrothermal system.</title>
        <authorList>
            <person name="Tang K."/>
        </authorList>
    </citation>
    <scope>NUCLEOTIDE SEQUENCE [LARGE SCALE GENOMIC DNA]</scope>
    <source>
        <strain evidence="11 12">JLT9</strain>
    </source>
</reference>
<evidence type="ECO:0000259" key="10">
    <source>
        <dbReference type="Pfam" id="PF10590"/>
    </source>
</evidence>
<dbReference type="PATRIC" id="fig|1758689.4.peg.1441"/>
<evidence type="ECO:0000256" key="4">
    <source>
        <dbReference type="ARBA" id="ARBA00023002"/>
    </source>
</evidence>
<evidence type="ECO:0000256" key="5">
    <source>
        <dbReference type="NCBIfam" id="TIGR00558"/>
    </source>
</evidence>
<comment type="similarity">
    <text evidence="1">Belongs to the pyridoxamine 5'-phosphate oxidase family.</text>
</comment>
<feature type="binding site" evidence="7">
    <location>
        <begin position="145"/>
        <end position="146"/>
    </location>
    <ligand>
        <name>FMN</name>
        <dbReference type="ChEBI" id="CHEBI:58210"/>
    </ligand>
</feature>
<dbReference type="OrthoDB" id="9780392at2"/>
<feature type="domain" description="Pyridoxine 5'-phosphate oxidase dimerisation C-terminal" evidence="10">
    <location>
        <begin position="181"/>
        <end position="228"/>
    </location>
</feature>
<evidence type="ECO:0000256" key="7">
    <source>
        <dbReference type="PIRSR" id="PIRSR000190-2"/>
    </source>
</evidence>
<dbReference type="RefSeq" id="WP_066638085.1">
    <property type="nucleotide sequence ID" value="NZ_CP014989.1"/>
</dbReference>
<evidence type="ECO:0000259" key="9">
    <source>
        <dbReference type="Pfam" id="PF01243"/>
    </source>
</evidence>
<evidence type="ECO:0000313" key="12">
    <source>
        <dbReference type="Proteomes" id="UP000092482"/>
    </source>
</evidence>
<evidence type="ECO:0000256" key="8">
    <source>
        <dbReference type="SAM" id="MobiDB-lite"/>
    </source>
</evidence>
<dbReference type="GO" id="GO:0004733">
    <property type="term" value="F:pyridoxamine phosphate oxidase activity"/>
    <property type="evidence" value="ECO:0007669"/>
    <property type="project" value="UniProtKB-UniRule"/>
</dbReference>
<protein>
    <recommendedName>
        <fullName evidence="5">Pyridoxamine 5'-phosphate oxidase</fullName>
        <ecNumber evidence="5">1.4.3.5</ecNumber>
    </recommendedName>
</protein>
<dbReference type="PANTHER" id="PTHR10851:SF0">
    <property type="entry name" value="PYRIDOXINE-5'-PHOSPHATE OXIDASE"/>
    <property type="match status" value="1"/>
</dbReference>
<dbReference type="Proteomes" id="UP000092482">
    <property type="component" value="Chromosome"/>
</dbReference>
<dbReference type="InterPro" id="IPR011576">
    <property type="entry name" value="Pyridox_Oxase_N"/>
</dbReference>
<dbReference type="KEGG" id="serj:SGUI_1399"/>
<dbReference type="InterPro" id="IPR019576">
    <property type="entry name" value="Pyridoxamine_oxidase_dimer_C"/>
</dbReference>
<evidence type="ECO:0000256" key="6">
    <source>
        <dbReference type="PIRSR" id="PIRSR000190-1"/>
    </source>
</evidence>
<feature type="binding site" evidence="7">
    <location>
        <position position="204"/>
    </location>
    <ligand>
        <name>FMN</name>
        <dbReference type="ChEBI" id="CHEBI:58210"/>
    </ligand>
</feature>
<evidence type="ECO:0000313" key="11">
    <source>
        <dbReference type="EMBL" id="ANS78795.1"/>
    </source>
</evidence>
<dbReference type="NCBIfam" id="NF004231">
    <property type="entry name" value="PRK05679.1"/>
    <property type="match status" value="1"/>
</dbReference>
<feature type="binding site" evidence="7">
    <location>
        <position position="194"/>
    </location>
    <ligand>
        <name>FMN</name>
        <dbReference type="ChEBI" id="CHEBI:58210"/>
    </ligand>
</feature>
<dbReference type="InterPro" id="IPR000659">
    <property type="entry name" value="Pyridox_Oxase"/>
</dbReference>
<proteinExistence type="inferred from homology"/>
<feature type="binding site" evidence="6">
    <location>
        <begin position="8"/>
        <end position="11"/>
    </location>
    <ligand>
        <name>substrate</name>
    </ligand>
</feature>